<evidence type="ECO:0000313" key="3">
    <source>
        <dbReference type="Proteomes" id="UP000199114"/>
    </source>
</evidence>
<sequence>MVADNNGGVSRDRAIRRRQFVRTAVAGVGLGVIGGRSSAQRGTDDTDATGTPVARGAAVRRADDEAAVLYTYRKRRALEVLLSDPEVHAAAEDMISSYEAYEPLSDRLDTVSVQGCPDVEIEGGIEEGRFDVTAVQRQVAYGHVDRGTDDLVALTITEPQDVSWRAWEATEPETEQLERVLDDSRVRALVDDTDWFPLFTISESITSARGIEHGGVNPVVLFVADADSTRAVVAYVDIRDDAVGDVVDVSPVDRFVEYPPHELAATLEPADETVVDAVPDVPFERRPWYTADDGVHRTDAPPASFDRSGWTIDWEPPGHHGVEITASYRGTPVFASLESPVTFTGYGVPERDGETTLDWFFPDGDPVFAGELLRWDVHSIEFGGPGPLGVVEHADADDRPSGFRFRSHYETGAQAPDGQDHHSGYRFGQSSHELAYDFWADGVVTPVWRRQGPGFVTEYVTAGADDEDDATDDGAESESAVAHYAISTVTMDPVPGTTDGVEVGVVDETGRSTPETEFYLAGEPGTVVQFTNPEGTETIELPLDDGTEVVVVRRGAGEIPGQQRLENPSVESAFYHPAQYIGDEPIQGERVVAWLLREAATAALPHPTGSTSFVARNVISLSGY</sequence>
<organism evidence="2 3">
    <name type="scientific">Natrinema salaciae</name>
    <dbReference type="NCBI Taxonomy" id="1186196"/>
    <lineage>
        <taxon>Archaea</taxon>
        <taxon>Methanobacteriati</taxon>
        <taxon>Methanobacteriota</taxon>
        <taxon>Stenosarchaea group</taxon>
        <taxon>Halobacteria</taxon>
        <taxon>Halobacteriales</taxon>
        <taxon>Natrialbaceae</taxon>
        <taxon>Natrinema</taxon>
    </lineage>
</organism>
<reference evidence="3" key="1">
    <citation type="submission" date="2016-10" db="EMBL/GenBank/DDBJ databases">
        <authorList>
            <person name="Varghese N."/>
            <person name="Submissions S."/>
        </authorList>
    </citation>
    <scope>NUCLEOTIDE SEQUENCE [LARGE SCALE GENOMIC DNA]</scope>
    <source>
        <strain evidence="3">DSM 25055</strain>
    </source>
</reference>
<accession>A0A1H9F9Q7</accession>
<name>A0A1H9F9Q7_9EURY</name>
<dbReference type="STRING" id="1186196.SAMN04489841_1515"/>
<protein>
    <submittedName>
        <fullName evidence="2">Uncharacterized protein</fullName>
    </submittedName>
</protein>
<evidence type="ECO:0000313" key="2">
    <source>
        <dbReference type="EMBL" id="SEQ34690.1"/>
    </source>
</evidence>
<dbReference type="OrthoDB" id="201973at2157"/>
<gene>
    <name evidence="2" type="ORF">SAMN04489841_1515</name>
</gene>
<dbReference type="AlphaFoldDB" id="A0A1H9F9Q7"/>
<dbReference type="EMBL" id="FOFD01000002">
    <property type="protein sequence ID" value="SEQ34690.1"/>
    <property type="molecule type" value="Genomic_DNA"/>
</dbReference>
<dbReference type="Proteomes" id="UP000199114">
    <property type="component" value="Unassembled WGS sequence"/>
</dbReference>
<keyword evidence="3" id="KW-1185">Reference proteome</keyword>
<feature type="region of interest" description="Disordered" evidence="1">
    <location>
        <begin position="36"/>
        <end position="56"/>
    </location>
</feature>
<proteinExistence type="predicted"/>
<evidence type="ECO:0000256" key="1">
    <source>
        <dbReference type="SAM" id="MobiDB-lite"/>
    </source>
</evidence>